<gene>
    <name evidence="1" type="ORF">HPB50_008648</name>
</gene>
<evidence type="ECO:0000313" key="1">
    <source>
        <dbReference type="EMBL" id="KAH6942630.1"/>
    </source>
</evidence>
<dbReference type="EMBL" id="CM023490">
    <property type="protein sequence ID" value="KAH6942630.1"/>
    <property type="molecule type" value="Genomic_DNA"/>
</dbReference>
<evidence type="ECO:0000313" key="2">
    <source>
        <dbReference type="Proteomes" id="UP000821845"/>
    </source>
</evidence>
<protein>
    <submittedName>
        <fullName evidence="1">Uncharacterized protein</fullName>
    </submittedName>
</protein>
<name>A0ACB7T711_HYAAI</name>
<organism evidence="1 2">
    <name type="scientific">Hyalomma asiaticum</name>
    <name type="common">Tick</name>
    <dbReference type="NCBI Taxonomy" id="266040"/>
    <lineage>
        <taxon>Eukaryota</taxon>
        <taxon>Metazoa</taxon>
        <taxon>Ecdysozoa</taxon>
        <taxon>Arthropoda</taxon>
        <taxon>Chelicerata</taxon>
        <taxon>Arachnida</taxon>
        <taxon>Acari</taxon>
        <taxon>Parasitiformes</taxon>
        <taxon>Ixodida</taxon>
        <taxon>Ixodoidea</taxon>
        <taxon>Ixodidae</taxon>
        <taxon>Hyalomminae</taxon>
        <taxon>Hyalomma</taxon>
    </lineage>
</organism>
<dbReference type="Proteomes" id="UP000821845">
    <property type="component" value="Chromosome 10"/>
</dbReference>
<accession>A0ACB7T711</accession>
<keyword evidence="2" id="KW-1185">Reference proteome</keyword>
<comment type="caution">
    <text evidence="1">The sequence shown here is derived from an EMBL/GenBank/DDBJ whole genome shotgun (WGS) entry which is preliminary data.</text>
</comment>
<sequence length="251" mass="28703">MVSFKHGPDSTKQHLEIGCGPGGFTRSRVLQHCLPCARLVATDKAPDMIEAARKTSSHPSIHYDVLDVEAGDVEGFVKKYGQFDRIYSLLTWHFLGDQLKGYRNLRHLLKDGGECLVSACIESMFLNAWLDVFLMDKWRPFVPDPRQIFSNLTSFDCGKPHSMLASEVRKLVTDAGLHCNDCQLYESRWDFADIEETLDFAFMCFDSTARIPPEDLDEFRNAWRDRLLQKQAQPQKGFGLTFLFYVVHASK</sequence>
<proteinExistence type="predicted"/>
<reference evidence="1" key="1">
    <citation type="submission" date="2020-05" db="EMBL/GenBank/DDBJ databases">
        <title>Large-scale comparative analyses of tick genomes elucidate their genetic diversity and vector capacities.</title>
        <authorList>
            <person name="Jia N."/>
            <person name="Wang J."/>
            <person name="Shi W."/>
            <person name="Du L."/>
            <person name="Sun Y."/>
            <person name="Zhan W."/>
            <person name="Jiang J."/>
            <person name="Wang Q."/>
            <person name="Zhang B."/>
            <person name="Ji P."/>
            <person name="Sakyi L.B."/>
            <person name="Cui X."/>
            <person name="Yuan T."/>
            <person name="Jiang B."/>
            <person name="Yang W."/>
            <person name="Lam T.T.-Y."/>
            <person name="Chang Q."/>
            <person name="Ding S."/>
            <person name="Wang X."/>
            <person name="Zhu J."/>
            <person name="Ruan X."/>
            <person name="Zhao L."/>
            <person name="Wei J."/>
            <person name="Que T."/>
            <person name="Du C."/>
            <person name="Cheng J."/>
            <person name="Dai P."/>
            <person name="Han X."/>
            <person name="Huang E."/>
            <person name="Gao Y."/>
            <person name="Liu J."/>
            <person name="Shao H."/>
            <person name="Ye R."/>
            <person name="Li L."/>
            <person name="Wei W."/>
            <person name="Wang X."/>
            <person name="Wang C."/>
            <person name="Yang T."/>
            <person name="Huo Q."/>
            <person name="Li W."/>
            <person name="Guo W."/>
            <person name="Chen H."/>
            <person name="Zhou L."/>
            <person name="Ni X."/>
            <person name="Tian J."/>
            <person name="Zhou Y."/>
            <person name="Sheng Y."/>
            <person name="Liu T."/>
            <person name="Pan Y."/>
            <person name="Xia L."/>
            <person name="Li J."/>
            <person name="Zhao F."/>
            <person name="Cao W."/>
        </authorList>
    </citation>
    <scope>NUCLEOTIDE SEQUENCE</scope>
    <source>
        <strain evidence="1">Hyas-2018</strain>
    </source>
</reference>